<dbReference type="InterPro" id="IPR014880">
    <property type="entry name" value="SoxZ_dom"/>
</dbReference>
<sequence>MARVLIQVPASARRGEVIELRASIAHVMETGYRAGADGQAVARDIIRRFTCRYAGEVVFAAELHPAIAANPYLAFHAVATESGTLEFEWQGDNGFAQVERRELQVT</sequence>
<dbReference type="InterPro" id="IPR014756">
    <property type="entry name" value="Ig_E-set"/>
</dbReference>
<organism evidence="2 3">
    <name type="scientific">Ramlibacter pinisoli</name>
    <dbReference type="NCBI Taxonomy" id="2682844"/>
    <lineage>
        <taxon>Bacteria</taxon>
        <taxon>Pseudomonadati</taxon>
        <taxon>Pseudomonadota</taxon>
        <taxon>Betaproteobacteria</taxon>
        <taxon>Burkholderiales</taxon>
        <taxon>Comamonadaceae</taxon>
        <taxon>Ramlibacter</taxon>
    </lineage>
</organism>
<reference evidence="2 3" key="1">
    <citation type="submission" date="2019-12" db="EMBL/GenBank/DDBJ databases">
        <authorList>
            <person name="Huq M.A."/>
        </authorList>
    </citation>
    <scope>NUCLEOTIDE SEQUENCE [LARGE SCALE GENOMIC DNA]</scope>
    <source>
        <strain evidence="2 3">MAH-25</strain>
    </source>
</reference>
<dbReference type="SUPFAM" id="SSF81296">
    <property type="entry name" value="E set domains"/>
    <property type="match status" value="1"/>
</dbReference>
<dbReference type="AlphaFoldDB" id="A0A6N8IPS0"/>
<evidence type="ECO:0000259" key="1">
    <source>
        <dbReference type="Pfam" id="PF08770"/>
    </source>
</evidence>
<proteinExistence type="predicted"/>
<name>A0A6N8IPS0_9BURK</name>
<comment type="caution">
    <text evidence="2">The sequence shown here is derived from an EMBL/GenBank/DDBJ whole genome shotgun (WGS) entry which is preliminary data.</text>
</comment>
<evidence type="ECO:0000313" key="2">
    <source>
        <dbReference type="EMBL" id="MVQ28555.1"/>
    </source>
</evidence>
<gene>
    <name evidence="2" type="ORF">GON04_03805</name>
</gene>
<dbReference type="Proteomes" id="UP000469385">
    <property type="component" value="Unassembled WGS sequence"/>
</dbReference>
<dbReference type="InterPro" id="IPR013783">
    <property type="entry name" value="Ig-like_fold"/>
</dbReference>
<dbReference type="EMBL" id="WSEL01000003">
    <property type="protein sequence ID" value="MVQ28555.1"/>
    <property type="molecule type" value="Genomic_DNA"/>
</dbReference>
<dbReference type="Gene3D" id="2.60.40.10">
    <property type="entry name" value="Immunoglobulins"/>
    <property type="match status" value="1"/>
</dbReference>
<accession>A0A6N8IPS0</accession>
<protein>
    <submittedName>
        <fullName evidence="2">Thiosulfate oxidation carrier complex protein SoxZ</fullName>
    </submittedName>
</protein>
<feature type="domain" description="Sulphur oxidation protein SoxZ" evidence="1">
    <location>
        <begin position="9"/>
        <end position="97"/>
    </location>
</feature>
<dbReference type="Pfam" id="PF08770">
    <property type="entry name" value="SoxZ"/>
    <property type="match status" value="1"/>
</dbReference>
<keyword evidence="3" id="KW-1185">Reference proteome</keyword>
<dbReference type="RefSeq" id="WP_157396649.1">
    <property type="nucleotide sequence ID" value="NZ_WSEL01000003.1"/>
</dbReference>
<evidence type="ECO:0000313" key="3">
    <source>
        <dbReference type="Proteomes" id="UP000469385"/>
    </source>
</evidence>